<dbReference type="GO" id="GO:0071949">
    <property type="term" value="F:FAD binding"/>
    <property type="evidence" value="ECO:0007669"/>
    <property type="project" value="InterPro"/>
</dbReference>
<dbReference type="Proteomes" id="UP000258309">
    <property type="component" value="Unassembled WGS sequence"/>
</dbReference>
<dbReference type="AlphaFoldDB" id="A0A3E2GZ43"/>
<dbReference type="PANTHER" id="PTHR42973">
    <property type="entry name" value="BINDING OXIDOREDUCTASE, PUTATIVE (AFU_ORTHOLOGUE AFUA_1G17690)-RELATED"/>
    <property type="match status" value="1"/>
</dbReference>
<evidence type="ECO:0000256" key="2">
    <source>
        <dbReference type="ARBA" id="ARBA00022630"/>
    </source>
</evidence>
<feature type="non-terminal residue" evidence="6">
    <location>
        <position position="469"/>
    </location>
</feature>
<evidence type="ECO:0000259" key="5">
    <source>
        <dbReference type="PROSITE" id="PS51387"/>
    </source>
</evidence>
<dbReference type="InterPro" id="IPR006094">
    <property type="entry name" value="Oxid_FAD_bind_N"/>
</dbReference>
<dbReference type="Pfam" id="PF01565">
    <property type="entry name" value="FAD_binding_4"/>
    <property type="match status" value="1"/>
</dbReference>
<dbReference type="Gene3D" id="3.30.465.10">
    <property type="match status" value="1"/>
</dbReference>
<evidence type="ECO:0000313" key="7">
    <source>
        <dbReference type="Proteomes" id="UP000258309"/>
    </source>
</evidence>
<accession>A0A3E2GZ43</accession>
<feature type="domain" description="FAD-binding PCMH-type" evidence="5">
    <location>
        <begin position="36"/>
        <end position="209"/>
    </location>
</feature>
<comment type="caution">
    <text evidence="6">The sequence shown here is derived from an EMBL/GenBank/DDBJ whole genome shotgun (WGS) entry which is preliminary data.</text>
</comment>
<dbReference type="PROSITE" id="PS51387">
    <property type="entry name" value="FAD_PCMH"/>
    <property type="match status" value="1"/>
</dbReference>
<organism evidence="6 7">
    <name type="scientific">Scytalidium lignicola</name>
    <name type="common">Hyphomycete</name>
    <dbReference type="NCBI Taxonomy" id="5539"/>
    <lineage>
        <taxon>Eukaryota</taxon>
        <taxon>Fungi</taxon>
        <taxon>Dikarya</taxon>
        <taxon>Ascomycota</taxon>
        <taxon>Pezizomycotina</taxon>
        <taxon>Leotiomycetes</taxon>
        <taxon>Leotiomycetes incertae sedis</taxon>
        <taxon>Scytalidium</taxon>
    </lineage>
</organism>
<dbReference type="OrthoDB" id="2151789at2759"/>
<gene>
    <name evidence="6" type="ORF">B7463_g9924</name>
</gene>
<dbReference type="PANTHER" id="PTHR42973:SF22">
    <property type="entry name" value="FAD-BINDING PCMH-TYPE DOMAIN-CONTAINING PROTEIN-RELATED"/>
    <property type="match status" value="1"/>
</dbReference>
<keyword evidence="4" id="KW-0560">Oxidoreductase</keyword>
<dbReference type="InterPro" id="IPR016169">
    <property type="entry name" value="FAD-bd_PCMH_sub2"/>
</dbReference>
<comment type="similarity">
    <text evidence="1">Belongs to the oxygen-dependent FAD-linked oxidoreductase family.</text>
</comment>
<evidence type="ECO:0000256" key="4">
    <source>
        <dbReference type="ARBA" id="ARBA00023002"/>
    </source>
</evidence>
<dbReference type="STRING" id="5539.A0A3E2GZ43"/>
<dbReference type="SUPFAM" id="SSF56176">
    <property type="entry name" value="FAD-binding/transporter-associated domain-like"/>
    <property type="match status" value="1"/>
</dbReference>
<keyword evidence="7" id="KW-1185">Reference proteome</keyword>
<name>A0A3E2GZ43_SCYLI</name>
<feature type="non-terminal residue" evidence="6">
    <location>
        <position position="1"/>
    </location>
</feature>
<dbReference type="InterPro" id="IPR016166">
    <property type="entry name" value="FAD-bd_PCMH"/>
</dbReference>
<proteinExistence type="inferred from homology"/>
<keyword evidence="2" id="KW-0285">Flavoprotein</keyword>
<sequence length="469" mass="50103">MDCCSQLTKALGSIVSFPGSANYNASIASYFSIQESSLTPSCIFVPETPQDVSTAVTILASPQSECKFAIKGRAHMPAAGFANIDDGVTIDMTRLSSVSVNEDHTVASIGAGASWLDVYQFLDPLGLSVAGGRNGLVGVGGLSLGGGISYFAPRVGWACDNIVNAEVVLASGELVNVNATSHPDLLKALKGGSNNFGVITRFDLAAFPQGPIIGGSISHSITEREAVFQAFTEIADSSHYDIYASLVTGFLFTSADKQWSIGSTPAYTKPVLNASFYDPLTSIPNIGDTRHVTNLSVLANENNTPSLNWAFFTGTYGVSAPLMSKIFDILNNTIYPFQIPENITWSIAFEPLPTVITKFGPEKGGNSLGTSPSDGNAFVVLLSALWQSTESNPLVNSACETMITQINKLAHQMSLLHRFQYLNYADPSQDPIGSYGENNVRHLRRMSKKYDPRGVFQKLVPGGFKIPGL</sequence>
<protein>
    <recommendedName>
        <fullName evidence="5">FAD-binding PCMH-type domain-containing protein</fullName>
    </recommendedName>
</protein>
<dbReference type="InterPro" id="IPR050416">
    <property type="entry name" value="FAD-linked_Oxidoreductase"/>
</dbReference>
<evidence type="ECO:0000256" key="1">
    <source>
        <dbReference type="ARBA" id="ARBA00005466"/>
    </source>
</evidence>
<dbReference type="GO" id="GO:0016491">
    <property type="term" value="F:oxidoreductase activity"/>
    <property type="evidence" value="ECO:0007669"/>
    <property type="project" value="UniProtKB-KW"/>
</dbReference>
<dbReference type="EMBL" id="NCSJ02000263">
    <property type="protein sequence ID" value="RFU26415.1"/>
    <property type="molecule type" value="Genomic_DNA"/>
</dbReference>
<evidence type="ECO:0000256" key="3">
    <source>
        <dbReference type="ARBA" id="ARBA00022827"/>
    </source>
</evidence>
<evidence type="ECO:0000313" key="6">
    <source>
        <dbReference type="EMBL" id="RFU26415.1"/>
    </source>
</evidence>
<keyword evidence="3" id="KW-0274">FAD</keyword>
<dbReference type="OMA" id="LNWLFAT"/>
<dbReference type="InterPro" id="IPR036318">
    <property type="entry name" value="FAD-bd_PCMH-like_sf"/>
</dbReference>
<reference evidence="6 7" key="1">
    <citation type="submission" date="2018-05" db="EMBL/GenBank/DDBJ databases">
        <title>Draft genome sequence of Scytalidium lignicola DSM 105466, a ubiquitous saprotrophic fungus.</title>
        <authorList>
            <person name="Buettner E."/>
            <person name="Gebauer A.M."/>
            <person name="Hofrichter M."/>
            <person name="Liers C."/>
            <person name="Kellner H."/>
        </authorList>
    </citation>
    <scope>NUCLEOTIDE SEQUENCE [LARGE SCALE GENOMIC DNA]</scope>
    <source>
        <strain evidence="6 7">DSM 105466</strain>
    </source>
</reference>